<comment type="caution">
    <text evidence="1">The sequence shown here is derived from an EMBL/GenBank/DDBJ whole genome shotgun (WGS) entry which is preliminary data.</text>
</comment>
<evidence type="ECO:0000313" key="1">
    <source>
        <dbReference type="EMBL" id="MEQ6355179.1"/>
    </source>
</evidence>
<accession>A0ABV1MTF1</accession>
<keyword evidence="2" id="KW-1185">Reference proteome</keyword>
<organism evidence="1 2">
    <name type="scientific">Lysinibacillus zambalensis</name>
    <dbReference type="NCBI Taxonomy" id="3160866"/>
    <lineage>
        <taxon>Bacteria</taxon>
        <taxon>Bacillati</taxon>
        <taxon>Bacillota</taxon>
        <taxon>Bacilli</taxon>
        <taxon>Bacillales</taxon>
        <taxon>Bacillaceae</taxon>
        <taxon>Lysinibacillus</taxon>
    </lineage>
</organism>
<dbReference type="Proteomes" id="UP001478862">
    <property type="component" value="Unassembled WGS sequence"/>
</dbReference>
<dbReference type="EMBL" id="JBEGDG010000007">
    <property type="protein sequence ID" value="MEQ6355179.1"/>
    <property type="molecule type" value="Genomic_DNA"/>
</dbReference>
<protein>
    <submittedName>
        <fullName evidence="1">Uncharacterized protein</fullName>
    </submittedName>
</protein>
<evidence type="ECO:0000313" key="2">
    <source>
        <dbReference type="Proteomes" id="UP001478862"/>
    </source>
</evidence>
<name>A0ABV1MTF1_9BACI</name>
<reference evidence="1 2" key="1">
    <citation type="submission" date="2024-06" db="EMBL/GenBank/DDBJ databases">
        <title>Lysinibacillus zambalefons sp. nov., a Novel Firmicute Isolated from the Poon Bato Zambales Hyperalkaline Spring.</title>
        <authorList>
            <person name="Aja J.A."/>
            <person name="Lazaro J.E.H."/>
            <person name="Llorin L.D."/>
            <person name="Lim K.R."/>
            <person name="Teodosio J."/>
            <person name="Dalisay D.S."/>
        </authorList>
    </citation>
    <scope>NUCLEOTIDE SEQUENCE [LARGE SCALE GENOMIC DNA]</scope>
    <source>
        <strain evidence="1 2">M3</strain>
    </source>
</reference>
<gene>
    <name evidence="1" type="ORF">ABNX05_11170</name>
</gene>
<proteinExistence type="predicted"/>
<sequence>MEVKQLKALLNEKFKSMVSGVDHLFEVNLNKDELWELYLDSFPVGTNEFYKERREYDCNACRQFIKRIGNVVSIKNGEVQTIWDVTTGDDKFQQVVNTLSSFVKEKAISGVFSTKEKHMGLDKNRAQEEDGTIITWEHLYLELPKKFINTTSSSDAEIRGDYKSSKDVFKRSLDEITEESLLTVLELIRQKSLYKGEEWESVLNSFLNHKKAYMKLSTEQEKDLYTWEESVKNGGALTRIRNHSIGTLLVDISNNEDLDSAVTKYEKIVAPSNYKRPKAIFTKKMLEEAQKTVSDLGYQNSLQRRFATLDDITVNNILFSNKDAANRIVDANDVFAQLSASIPENPKKFSKVEEISIEDFVKNVLPTTTSLEAFVENKHSKNFVSLIAPENKNAETMFKWNNPFGWAYTGNITDSTMKENVKSAGGKVDGVLRFSIQWNDVEKDKNDLDAHCIEPRGSHIYYGNSNNYSTTGALDVDIRFPKENQDAVENITWSDINRMEEGVYKFYVHNFSHNGGRSGFRAEIEYDGQIFSFDYPKELREGEEVTVAEVKYDSKNGFTIVEKLPSNVSSKEVWGVQTNQFIPVAVSMYSPNYWDDQEGIGHKHYFFMLKDCVNPELPNGFYNEFLQEDLMKHKRVFEALGSKLAVKEVEDQLSGLGFSSTKRNEVLVKVTGQTERVLKIKF</sequence>